<feature type="region of interest" description="Disordered" evidence="1">
    <location>
        <begin position="196"/>
        <end position="228"/>
    </location>
</feature>
<organism evidence="4 5">
    <name type="scientific">Curtobacterium flaccumfaciens pv. flaccumfaciens</name>
    <dbReference type="NCBI Taxonomy" id="138532"/>
    <lineage>
        <taxon>Bacteria</taxon>
        <taxon>Bacillati</taxon>
        <taxon>Actinomycetota</taxon>
        <taxon>Actinomycetes</taxon>
        <taxon>Micrococcales</taxon>
        <taxon>Microbacteriaceae</taxon>
        <taxon>Curtobacterium</taxon>
    </lineage>
</organism>
<feature type="domain" description="DUF8094" evidence="3">
    <location>
        <begin position="284"/>
        <end position="577"/>
    </location>
</feature>
<accession>A0A9Q2ZLL8</accession>
<evidence type="ECO:0000313" key="5">
    <source>
        <dbReference type="Proteomes" id="UP000709437"/>
    </source>
</evidence>
<feature type="compositionally biased region" description="Low complexity" evidence="1">
    <location>
        <begin position="216"/>
        <end position="226"/>
    </location>
</feature>
<dbReference type="Proteomes" id="UP000709437">
    <property type="component" value="Unassembled WGS sequence"/>
</dbReference>
<feature type="transmembrane region" description="Helical" evidence="2">
    <location>
        <begin position="234"/>
        <end position="256"/>
    </location>
</feature>
<evidence type="ECO:0000256" key="1">
    <source>
        <dbReference type="SAM" id="MobiDB-lite"/>
    </source>
</evidence>
<name>A0A9Q2ZLL8_9MICO</name>
<protein>
    <recommendedName>
        <fullName evidence="3">DUF8094 domain-containing protein</fullName>
    </recommendedName>
</protein>
<keyword evidence="2" id="KW-1133">Transmembrane helix</keyword>
<feature type="transmembrane region" description="Helical" evidence="2">
    <location>
        <begin position="171"/>
        <end position="191"/>
    </location>
</feature>
<keyword evidence="2" id="KW-0472">Membrane</keyword>
<gene>
    <name evidence="4" type="ORF">KK103_14340</name>
</gene>
<sequence length="580" mass="60059">MRFVLAIVSFVIGLLLVVLAVGQRTVFAPPSSLVAESSTTSSAPVTVIPGTTLNANPGYQRINVSGSGKVFAAYGKTADVDAWIGDAEHTTLRFDAEKGSLVGSTSGSETSVPSPKGSDLWYQEYDGAGQFTVRLPQDVSVLVVSDGKAAAPSDVSVTWPQDTATPAVGPLLVAGGVFVLGGLVLLVLAFLHQRRGRGPRRRSGGSRPPRVRASRRAAAAGAQVPRPGRRGTRAFVGIPVLLVGALTLAGCSSDYWPQGGDPSLATPTPTATATGAAEPTEPTAATKQQITRIVQRAAAVAKQADGARDRDLVRTRFSGAALDLRLANYSIRGKDSDVKAPPAISAAQVCVALPQQTDTWPRTVFTIVAEDCDAKSAPQALTLVQDSARDPYKVAYDVSLEADAKIPSLAPTTIGAALLAPESKLLTIQPDQVATAYGDILSKDTASEYADLFTTEGDALRTTIGKAYKDKKAKALPDTAKIEYSSEVPADSAVAIATDDAGALVSADLDEIEKVTPTASGAEVNTEGAVKALSGVDTSKKGISATYSVQLLFYVPPVASDGKVVLLGFTQGLTAASEVQ</sequence>
<proteinExistence type="predicted"/>
<feature type="compositionally biased region" description="Basic residues" evidence="1">
    <location>
        <begin position="196"/>
        <end position="215"/>
    </location>
</feature>
<evidence type="ECO:0000313" key="4">
    <source>
        <dbReference type="EMBL" id="MBT1542946.1"/>
    </source>
</evidence>
<feature type="region of interest" description="Disordered" evidence="1">
    <location>
        <begin position="259"/>
        <end position="286"/>
    </location>
</feature>
<evidence type="ECO:0000259" key="3">
    <source>
        <dbReference type="Pfam" id="PF26366"/>
    </source>
</evidence>
<feature type="compositionally biased region" description="Low complexity" evidence="1">
    <location>
        <begin position="265"/>
        <end position="286"/>
    </location>
</feature>
<keyword evidence="2" id="KW-0812">Transmembrane</keyword>
<evidence type="ECO:0000256" key="2">
    <source>
        <dbReference type="SAM" id="Phobius"/>
    </source>
</evidence>
<dbReference type="InterPro" id="IPR058407">
    <property type="entry name" value="DUF8094"/>
</dbReference>
<reference evidence="4" key="1">
    <citation type="submission" date="2021-05" db="EMBL/GenBank/DDBJ databases">
        <title>Whole genome sequence of Curtobacterium flaccumfaciens pv. flaccumfaciens strain CFBP 3417.</title>
        <authorList>
            <person name="Osdaghi E."/>
            <person name="Taghouti G."/>
            <person name="Portier P."/>
            <person name="Fazliarab A."/>
            <person name="Taghavi S.M."/>
            <person name="Briand M."/>
            <person name="Le-Saux M."/>
            <person name="Jacques M.-A."/>
        </authorList>
    </citation>
    <scope>NUCLEOTIDE SEQUENCE</scope>
    <source>
        <strain evidence="4">CFBP 3417</strain>
    </source>
</reference>
<dbReference type="AlphaFoldDB" id="A0A9Q2ZLL8"/>
<dbReference type="Pfam" id="PF26366">
    <property type="entry name" value="DUF8094"/>
    <property type="match status" value="1"/>
</dbReference>
<comment type="caution">
    <text evidence="4">The sequence shown here is derived from an EMBL/GenBank/DDBJ whole genome shotgun (WGS) entry which is preliminary data.</text>
</comment>
<dbReference type="RefSeq" id="WP_194590467.1">
    <property type="nucleotide sequence ID" value="NZ_JAHEWX010000021.1"/>
</dbReference>
<dbReference type="EMBL" id="JAHEWX010000021">
    <property type="protein sequence ID" value="MBT1542946.1"/>
    <property type="molecule type" value="Genomic_DNA"/>
</dbReference>